<reference evidence="2" key="1">
    <citation type="submission" date="2021-03" db="EMBL/GenBank/DDBJ databases">
        <title>Draft genome sequence of rust myrtle Austropuccinia psidii MF-1, a brazilian biotype.</title>
        <authorList>
            <person name="Quecine M.C."/>
            <person name="Pachon D.M.R."/>
            <person name="Bonatelli M.L."/>
            <person name="Correr F.H."/>
            <person name="Franceschini L.M."/>
            <person name="Leite T.F."/>
            <person name="Margarido G.R.A."/>
            <person name="Almeida C.A."/>
            <person name="Ferrarezi J.A."/>
            <person name="Labate C.A."/>
        </authorList>
    </citation>
    <scope>NUCLEOTIDE SEQUENCE</scope>
    <source>
        <strain evidence="2">MF-1</strain>
    </source>
</reference>
<dbReference type="AlphaFoldDB" id="A0A9Q3F4W5"/>
<evidence type="ECO:0000313" key="2">
    <source>
        <dbReference type="EMBL" id="MBW0531577.1"/>
    </source>
</evidence>
<dbReference type="Pfam" id="PF07727">
    <property type="entry name" value="RVT_2"/>
    <property type="match status" value="1"/>
</dbReference>
<proteinExistence type="predicted"/>
<protein>
    <recommendedName>
        <fullName evidence="1">Reverse transcriptase Ty1/copia-type domain-containing protein</fullName>
    </recommendedName>
</protein>
<organism evidence="2 3">
    <name type="scientific">Austropuccinia psidii MF-1</name>
    <dbReference type="NCBI Taxonomy" id="1389203"/>
    <lineage>
        <taxon>Eukaryota</taxon>
        <taxon>Fungi</taxon>
        <taxon>Dikarya</taxon>
        <taxon>Basidiomycota</taxon>
        <taxon>Pucciniomycotina</taxon>
        <taxon>Pucciniomycetes</taxon>
        <taxon>Pucciniales</taxon>
        <taxon>Sphaerophragmiaceae</taxon>
        <taxon>Austropuccinia</taxon>
    </lineage>
</organism>
<dbReference type="OrthoDB" id="2796020at2759"/>
<dbReference type="Proteomes" id="UP000765509">
    <property type="component" value="Unassembled WGS sequence"/>
</dbReference>
<name>A0A9Q3F4W5_9BASI</name>
<dbReference type="EMBL" id="AVOT02036966">
    <property type="protein sequence ID" value="MBW0531577.1"/>
    <property type="molecule type" value="Genomic_DNA"/>
</dbReference>
<keyword evidence="3" id="KW-1185">Reference proteome</keyword>
<evidence type="ECO:0000313" key="3">
    <source>
        <dbReference type="Proteomes" id="UP000765509"/>
    </source>
</evidence>
<feature type="domain" description="Reverse transcriptase Ty1/copia-type" evidence="1">
    <location>
        <begin position="6"/>
        <end position="208"/>
    </location>
</feature>
<dbReference type="InterPro" id="IPR013103">
    <property type="entry name" value="RVT_2"/>
</dbReference>
<gene>
    <name evidence="2" type="ORF">O181_071292</name>
</gene>
<sequence>MNKLGVWEVVDLNKEYRLIGTTWVFKIKRKNLNKITEYKAQLCAQGYTQTNGLDYKKTFSLTGGLNSLGTLIANAINKDLEFHQLDIKSTFLNEPLAETVYISIPQGIRLDPTKQFLRLKKALYELKQAPLVWDQMLEEWLTQSGFITCILDSCFFHKDNPSPIWLYMHVDNIAIFGKEGKELKAEISKAFGIKYIGLANLMMGIKINHQD</sequence>
<accession>A0A9Q3F4W5</accession>
<comment type="caution">
    <text evidence="2">The sequence shown here is derived from an EMBL/GenBank/DDBJ whole genome shotgun (WGS) entry which is preliminary data.</text>
</comment>
<evidence type="ECO:0000259" key="1">
    <source>
        <dbReference type="Pfam" id="PF07727"/>
    </source>
</evidence>
<dbReference type="SUPFAM" id="SSF56672">
    <property type="entry name" value="DNA/RNA polymerases"/>
    <property type="match status" value="1"/>
</dbReference>
<dbReference type="InterPro" id="IPR043502">
    <property type="entry name" value="DNA/RNA_pol_sf"/>
</dbReference>